<gene>
    <name evidence="6" type="ORF">SAMN06295909_2420</name>
</gene>
<dbReference type="PROSITE" id="PS00609">
    <property type="entry name" value="GLYCOSYL_HYDROL_F32"/>
    <property type="match status" value="1"/>
</dbReference>
<evidence type="ECO:0000313" key="7">
    <source>
        <dbReference type="Proteomes" id="UP000194464"/>
    </source>
</evidence>
<keyword evidence="7" id="KW-1185">Reference proteome</keyword>
<evidence type="ECO:0000313" key="6">
    <source>
        <dbReference type="EMBL" id="SMQ71085.1"/>
    </source>
</evidence>
<dbReference type="InterPro" id="IPR001362">
    <property type="entry name" value="Glyco_hydro_32"/>
</dbReference>
<reference evidence="6 7" key="1">
    <citation type="submission" date="2017-04" db="EMBL/GenBank/DDBJ databases">
        <authorList>
            <person name="Varghese N."/>
            <person name="Submissions S."/>
        </authorList>
    </citation>
    <scope>NUCLEOTIDE SEQUENCE [LARGE SCALE GENOMIC DNA]</scope>
    <source>
        <strain evidence="6 7">VKM Ac-1784</strain>
    </source>
</reference>
<dbReference type="Proteomes" id="UP000194464">
    <property type="component" value="Unassembled WGS sequence"/>
</dbReference>
<feature type="domain" description="Glycosyl hydrolase family 32 N-terminal" evidence="5">
    <location>
        <begin position="37"/>
        <end position="348"/>
    </location>
</feature>
<keyword evidence="3" id="KW-0378">Hydrolase</keyword>
<evidence type="ECO:0000256" key="1">
    <source>
        <dbReference type="ARBA" id="ARBA00009902"/>
    </source>
</evidence>
<dbReference type="SMART" id="SM00640">
    <property type="entry name" value="Glyco_32"/>
    <property type="match status" value="1"/>
</dbReference>
<protein>
    <recommendedName>
        <fullName evidence="2">beta-fructofuranosidase</fullName>
        <ecNumber evidence="2">3.2.1.26</ecNumber>
    </recommendedName>
</protein>
<dbReference type="EC" id="3.2.1.26" evidence="2"/>
<accession>A0ABY1RDQ6</accession>
<evidence type="ECO:0000256" key="2">
    <source>
        <dbReference type="ARBA" id="ARBA00012758"/>
    </source>
</evidence>
<evidence type="ECO:0000256" key="3">
    <source>
        <dbReference type="ARBA" id="ARBA00022801"/>
    </source>
</evidence>
<comment type="caution">
    <text evidence="6">The sequence shown here is derived from an EMBL/GenBank/DDBJ whole genome shotgun (WGS) entry which is preliminary data.</text>
</comment>
<dbReference type="InterPro" id="IPR013148">
    <property type="entry name" value="Glyco_hydro_32_N"/>
</dbReference>
<dbReference type="InterPro" id="IPR018053">
    <property type="entry name" value="Glyco_hydro_32_AS"/>
</dbReference>
<dbReference type="Pfam" id="PF00251">
    <property type="entry name" value="Glyco_hydro_32N"/>
    <property type="match status" value="1"/>
</dbReference>
<dbReference type="CDD" id="cd08996">
    <property type="entry name" value="GH32_FFase"/>
    <property type="match status" value="1"/>
</dbReference>
<keyword evidence="4" id="KW-0326">Glycosidase</keyword>
<evidence type="ECO:0000259" key="5">
    <source>
        <dbReference type="Pfam" id="PF00251"/>
    </source>
</evidence>
<dbReference type="PANTHER" id="PTHR43101">
    <property type="entry name" value="BETA-FRUCTOSIDASE"/>
    <property type="match status" value="1"/>
</dbReference>
<comment type="similarity">
    <text evidence="1">Belongs to the glycosyl hydrolase 32 family.</text>
</comment>
<dbReference type="EMBL" id="FXWJ01000003">
    <property type="protein sequence ID" value="SMQ71085.1"/>
    <property type="molecule type" value="Genomic_DNA"/>
</dbReference>
<name>A0ABY1RDQ6_9MICO</name>
<proteinExistence type="inferred from homology"/>
<dbReference type="PANTHER" id="PTHR43101:SF1">
    <property type="entry name" value="BETA-FRUCTOSIDASE"/>
    <property type="match status" value="1"/>
</dbReference>
<organism evidence="6 7">
    <name type="scientific">Plantibacter elymi</name>
    <name type="common">nom. nud.</name>
    <dbReference type="NCBI Taxonomy" id="199708"/>
    <lineage>
        <taxon>Bacteria</taxon>
        <taxon>Bacillati</taxon>
        <taxon>Actinomycetota</taxon>
        <taxon>Actinomycetes</taxon>
        <taxon>Micrococcales</taxon>
        <taxon>Microbacteriaceae</taxon>
        <taxon>Plantibacter</taxon>
    </lineage>
</organism>
<dbReference type="InterPro" id="IPR023296">
    <property type="entry name" value="Glyco_hydro_beta-prop_sf"/>
</dbReference>
<dbReference type="Gene3D" id="2.115.10.20">
    <property type="entry name" value="Glycosyl hydrolase domain, family 43"/>
    <property type="match status" value="1"/>
</dbReference>
<dbReference type="SUPFAM" id="SSF75005">
    <property type="entry name" value="Arabinanase/levansucrase/invertase"/>
    <property type="match status" value="1"/>
</dbReference>
<sequence length="464" mass="50134">MISTTALPSIRLISNRKEAMTGLHATHVLDRGFPQLHPRPEAGWLNDPNGIMSVDGRWHVFFQYNPGSARHEDIHWGHVSSPDLLAWEEHPVALAPRPGTTDGFGCWSGVGVVDQGRPAVVYSGARDRHGFSEVVVVHGSADAQDWSGERIVAAGLPADERVTMVRDPFVFELGGRRWAIQGAGRSDVGGALLLYGVDDLDAWSEEGYLLTAEAPVVSELAPCEGWECPQLVRVGDDWVLLVSLWLDGQPHRGVAWVLGSMELDEATGRPVFSARRTGIIDEGSSFYAPQAVQSDGSDGQSERVLLWGWAQEIAPDGVRGRTQADTDAQGWSGMLTFPRELVVRGDEVELIPARELTGLRAEVVDAAELPDQAEVRLTGAGAASLELAGSDTQLIWHGELAEGDEVRILIDASIVEIHHTGHPARTFRAYPADGERYAVRHDAGVRADAWSLALPVAGGVSAPH</sequence>
<dbReference type="InterPro" id="IPR051214">
    <property type="entry name" value="GH32_Enzymes"/>
</dbReference>
<evidence type="ECO:0000256" key="4">
    <source>
        <dbReference type="ARBA" id="ARBA00023295"/>
    </source>
</evidence>